<dbReference type="GO" id="GO:0016780">
    <property type="term" value="F:phosphotransferase activity, for other substituted phosphate groups"/>
    <property type="evidence" value="ECO:0007669"/>
    <property type="project" value="InterPro"/>
</dbReference>
<feature type="transmembrane region" description="Helical" evidence="8">
    <location>
        <begin position="149"/>
        <end position="168"/>
    </location>
</feature>
<dbReference type="InterPro" id="IPR000715">
    <property type="entry name" value="Glycosyl_transferase_4"/>
</dbReference>
<dbReference type="OrthoDB" id="9783652at2"/>
<dbReference type="Pfam" id="PF00953">
    <property type="entry name" value="Glycos_transf_4"/>
    <property type="match status" value="1"/>
</dbReference>
<keyword evidence="7" id="KW-0460">Magnesium</keyword>
<comment type="caution">
    <text evidence="9">The sequence shown here is derived from an EMBL/GenBank/DDBJ whole genome shotgun (WGS) entry which is preliminary data.</text>
</comment>
<feature type="transmembrane region" description="Helical" evidence="8">
    <location>
        <begin position="122"/>
        <end position="142"/>
    </location>
</feature>
<keyword evidence="10" id="KW-1185">Reference proteome</keyword>
<evidence type="ECO:0000256" key="1">
    <source>
        <dbReference type="ARBA" id="ARBA00004651"/>
    </source>
</evidence>
<evidence type="ECO:0000256" key="4">
    <source>
        <dbReference type="ARBA" id="ARBA00022692"/>
    </source>
</evidence>
<evidence type="ECO:0000313" key="9">
    <source>
        <dbReference type="EMBL" id="PLW69771.1"/>
    </source>
</evidence>
<gene>
    <name evidence="9" type="ORF">C0039_07135</name>
</gene>
<feature type="transmembrane region" description="Helical" evidence="8">
    <location>
        <begin position="70"/>
        <end position="86"/>
    </location>
</feature>
<proteinExistence type="predicted"/>
<evidence type="ECO:0000256" key="3">
    <source>
        <dbReference type="ARBA" id="ARBA00022679"/>
    </source>
</evidence>
<dbReference type="Proteomes" id="UP000235005">
    <property type="component" value="Unassembled WGS sequence"/>
</dbReference>
<keyword evidence="6 8" id="KW-0472">Membrane</keyword>
<feature type="transmembrane region" description="Helical" evidence="8">
    <location>
        <begin position="199"/>
        <end position="219"/>
    </location>
</feature>
<keyword evidence="2" id="KW-1003">Cell membrane</keyword>
<feature type="transmembrane region" description="Helical" evidence="8">
    <location>
        <begin position="45"/>
        <end position="64"/>
    </location>
</feature>
<feature type="transmembrane region" description="Helical" evidence="8">
    <location>
        <begin position="98"/>
        <end position="116"/>
    </location>
</feature>
<keyword evidence="4 8" id="KW-0812">Transmembrane</keyword>
<evidence type="ECO:0000256" key="5">
    <source>
        <dbReference type="ARBA" id="ARBA00022989"/>
    </source>
</evidence>
<reference evidence="9 10" key="1">
    <citation type="submission" date="2018-01" db="EMBL/GenBank/DDBJ databases">
        <title>The draft genome sequence of Halioglobus lutimaris HF004.</title>
        <authorList>
            <person name="Du Z.-J."/>
            <person name="Shi M.-J."/>
        </authorList>
    </citation>
    <scope>NUCLEOTIDE SEQUENCE [LARGE SCALE GENOMIC DNA]</scope>
    <source>
        <strain evidence="9 10">HF004</strain>
    </source>
</reference>
<keyword evidence="5 8" id="KW-1133">Transmembrane helix</keyword>
<feature type="binding site" evidence="7">
    <location>
        <position position="203"/>
    </location>
    <ligand>
        <name>Mg(2+)</name>
        <dbReference type="ChEBI" id="CHEBI:18420"/>
    </ligand>
</feature>
<dbReference type="AlphaFoldDB" id="A0A2N5X5M9"/>
<feature type="transmembrane region" description="Helical" evidence="8">
    <location>
        <begin position="174"/>
        <end position="192"/>
    </location>
</feature>
<dbReference type="PANTHER" id="PTHR22926:SF3">
    <property type="entry name" value="UNDECAPRENYL-PHOSPHATE ALPHA-N-ACETYLGLUCOSAMINYL 1-PHOSPHATE TRANSFERASE"/>
    <property type="match status" value="1"/>
</dbReference>
<evidence type="ECO:0000256" key="8">
    <source>
        <dbReference type="SAM" id="Phobius"/>
    </source>
</evidence>
<feature type="transmembrane region" description="Helical" evidence="8">
    <location>
        <begin position="277"/>
        <end position="297"/>
    </location>
</feature>
<dbReference type="EMBL" id="PKUS01000005">
    <property type="protein sequence ID" value="PLW69771.1"/>
    <property type="molecule type" value="Genomic_DNA"/>
</dbReference>
<feature type="transmembrane region" description="Helical" evidence="8">
    <location>
        <begin position="225"/>
        <end position="248"/>
    </location>
</feature>
<keyword evidence="7" id="KW-0479">Metal-binding</keyword>
<dbReference type="GO" id="GO:0005886">
    <property type="term" value="C:plasma membrane"/>
    <property type="evidence" value="ECO:0007669"/>
    <property type="project" value="UniProtKB-SubCell"/>
</dbReference>
<dbReference type="GO" id="GO:0044038">
    <property type="term" value="P:cell wall macromolecule biosynthetic process"/>
    <property type="evidence" value="ECO:0007669"/>
    <property type="project" value="TreeGrafter"/>
</dbReference>
<dbReference type="CDD" id="cd06854">
    <property type="entry name" value="GT_WbpL_WbcO_like"/>
    <property type="match status" value="1"/>
</dbReference>
<evidence type="ECO:0000256" key="7">
    <source>
        <dbReference type="PIRSR" id="PIRSR600715-1"/>
    </source>
</evidence>
<accession>A0A2N5X5M9</accession>
<comment type="subcellular location">
    <subcellularLocation>
        <location evidence="1">Cell membrane</location>
        <topology evidence="1">Multi-pass membrane protein</topology>
    </subcellularLocation>
</comment>
<comment type="cofactor">
    <cofactor evidence="7">
        <name>Mg(2+)</name>
        <dbReference type="ChEBI" id="CHEBI:18420"/>
    </cofactor>
</comment>
<evidence type="ECO:0000256" key="2">
    <source>
        <dbReference type="ARBA" id="ARBA00022475"/>
    </source>
</evidence>
<protein>
    <submittedName>
        <fullName evidence="9">Glycosyl transferase</fullName>
    </submittedName>
</protein>
<dbReference type="GO" id="GO:0046872">
    <property type="term" value="F:metal ion binding"/>
    <property type="evidence" value="ECO:0007669"/>
    <property type="project" value="UniProtKB-KW"/>
</dbReference>
<feature type="transmembrane region" description="Helical" evidence="8">
    <location>
        <begin position="303"/>
        <end position="320"/>
    </location>
</feature>
<evidence type="ECO:0000313" key="10">
    <source>
        <dbReference type="Proteomes" id="UP000235005"/>
    </source>
</evidence>
<organism evidence="9 10">
    <name type="scientific">Pseudohalioglobus lutimaris</name>
    <dbReference type="NCBI Taxonomy" id="1737061"/>
    <lineage>
        <taxon>Bacteria</taxon>
        <taxon>Pseudomonadati</taxon>
        <taxon>Pseudomonadota</taxon>
        <taxon>Gammaproteobacteria</taxon>
        <taxon>Cellvibrionales</taxon>
        <taxon>Halieaceae</taxon>
        <taxon>Pseudohalioglobus</taxon>
    </lineage>
</organism>
<sequence length="326" mass="34979">MAPLLTMILSACLCGGYLILARRWQILDLPNERSSHAMPTPHGGGVPTIAALLLGTWLASAAGVDWGVEYLVMLGTAAALVVIGVVDDLRSLGVGLRFALYSACSLIVVNTLYHFILEPSVLAWALGLLTVVALLWLLNLYNFMDGIDAFAAVQCMLACAGAWVIASQSGADPAYRQFCLLLLAAQAGFLVWNWPPAKLFMGDAGSVPTGLLLGALALLGSVRGYLPLACWLILLGPFIVDASATLAWRIATGQRFTQPHRLHAYQRLSRRYGGHRPVVLMLIAIVVLWLFPLAWLAGLCPKYGLFLVILAYLPLLAGMAKTAKLG</sequence>
<dbReference type="GO" id="GO:0009103">
    <property type="term" value="P:lipopolysaccharide biosynthetic process"/>
    <property type="evidence" value="ECO:0007669"/>
    <property type="project" value="TreeGrafter"/>
</dbReference>
<evidence type="ECO:0000256" key="6">
    <source>
        <dbReference type="ARBA" id="ARBA00023136"/>
    </source>
</evidence>
<dbReference type="RefSeq" id="WP_101517675.1">
    <property type="nucleotide sequence ID" value="NZ_PKUS01000005.1"/>
</dbReference>
<dbReference type="GO" id="GO:0071555">
    <property type="term" value="P:cell wall organization"/>
    <property type="evidence" value="ECO:0007669"/>
    <property type="project" value="TreeGrafter"/>
</dbReference>
<dbReference type="PANTHER" id="PTHR22926">
    <property type="entry name" value="PHOSPHO-N-ACETYLMURAMOYL-PENTAPEPTIDE-TRANSFERASE"/>
    <property type="match status" value="1"/>
</dbReference>
<feature type="binding site" evidence="7">
    <location>
        <position position="142"/>
    </location>
    <ligand>
        <name>Mg(2+)</name>
        <dbReference type="ChEBI" id="CHEBI:18420"/>
    </ligand>
</feature>
<keyword evidence="3 9" id="KW-0808">Transferase</keyword>
<feature type="transmembrane region" description="Helical" evidence="8">
    <location>
        <begin position="6"/>
        <end position="24"/>
    </location>
</feature>
<name>A0A2N5X5M9_9GAMM</name>